<dbReference type="Pfam" id="PF01344">
    <property type="entry name" value="Kelch_1"/>
    <property type="match status" value="2"/>
</dbReference>
<dbReference type="InterPro" id="IPR001293">
    <property type="entry name" value="Znf_TRAF"/>
</dbReference>
<dbReference type="GO" id="GO:0008270">
    <property type="term" value="F:zinc ion binding"/>
    <property type="evidence" value="ECO:0007669"/>
    <property type="project" value="UniProtKB-KW"/>
</dbReference>
<dbReference type="SMART" id="SM00612">
    <property type="entry name" value="Kelch"/>
    <property type="match status" value="5"/>
</dbReference>
<dbReference type="EMBL" id="CACRXK020028589">
    <property type="protein sequence ID" value="CAB4041611.1"/>
    <property type="molecule type" value="Genomic_DNA"/>
</dbReference>
<dbReference type="OrthoDB" id="45365at2759"/>
<gene>
    <name evidence="6" type="ORF">PACLA_8A050348</name>
</gene>
<dbReference type="Gene3D" id="3.30.40.10">
    <property type="entry name" value="Zinc/RING finger domain, C3HC4 (zinc finger)"/>
    <property type="match status" value="2"/>
</dbReference>
<keyword evidence="7" id="KW-1185">Reference proteome</keyword>
<dbReference type="InterPro" id="IPR015915">
    <property type="entry name" value="Kelch-typ_b-propeller"/>
</dbReference>
<dbReference type="SMART" id="SM00504">
    <property type="entry name" value="Ubox"/>
    <property type="match status" value="1"/>
</dbReference>
<dbReference type="SUPFAM" id="SSF57850">
    <property type="entry name" value="RING/U-box"/>
    <property type="match status" value="1"/>
</dbReference>
<dbReference type="PROSITE" id="PS50145">
    <property type="entry name" value="ZF_TRAF"/>
    <property type="match status" value="1"/>
</dbReference>
<evidence type="ECO:0000256" key="5">
    <source>
        <dbReference type="ARBA" id="ARBA00022833"/>
    </source>
</evidence>
<keyword evidence="4" id="KW-0863">Zinc-finger</keyword>
<dbReference type="AlphaFoldDB" id="A0A7D9K9D9"/>
<dbReference type="InterPro" id="IPR001841">
    <property type="entry name" value="Znf_RING"/>
</dbReference>
<evidence type="ECO:0000313" key="7">
    <source>
        <dbReference type="Proteomes" id="UP001152795"/>
    </source>
</evidence>
<keyword evidence="3" id="KW-0677">Repeat</keyword>
<keyword evidence="2" id="KW-0479">Metal-binding</keyword>
<dbReference type="InterPro" id="IPR003613">
    <property type="entry name" value="Ubox_domain"/>
</dbReference>
<dbReference type="Pfam" id="PF24681">
    <property type="entry name" value="Kelch_KLHDC2_KLHL20_DRC7"/>
    <property type="match status" value="1"/>
</dbReference>
<dbReference type="InterPro" id="IPR013083">
    <property type="entry name" value="Znf_RING/FYVE/PHD"/>
</dbReference>
<dbReference type="Proteomes" id="UP001152795">
    <property type="component" value="Unassembled WGS sequence"/>
</dbReference>
<evidence type="ECO:0000256" key="2">
    <source>
        <dbReference type="ARBA" id="ARBA00022723"/>
    </source>
</evidence>
<comment type="caution">
    <text evidence="6">The sequence shown here is derived from an EMBL/GenBank/DDBJ whole genome shotgun (WGS) entry which is preliminary data.</text>
</comment>
<accession>A0A7D9K9D9</accession>
<evidence type="ECO:0000313" key="6">
    <source>
        <dbReference type="EMBL" id="CAB4041611.1"/>
    </source>
</evidence>
<dbReference type="SUPFAM" id="SSF49599">
    <property type="entry name" value="TRAF domain-like"/>
    <property type="match status" value="1"/>
</dbReference>
<dbReference type="PANTHER" id="PTHR46260:SF3">
    <property type="entry name" value="RING-TYPE DOMAIN-CONTAINING PROTEIN"/>
    <property type="match status" value="1"/>
</dbReference>
<dbReference type="Pfam" id="PF04564">
    <property type="entry name" value="U-box"/>
    <property type="match status" value="1"/>
</dbReference>
<dbReference type="PANTHER" id="PTHR46260">
    <property type="entry name" value="RING-TYPE DOMAIN-CONTAINING PROTEIN"/>
    <property type="match status" value="1"/>
</dbReference>
<dbReference type="PROSITE" id="PS50089">
    <property type="entry name" value="ZF_RING_2"/>
    <property type="match status" value="1"/>
</dbReference>
<evidence type="ECO:0000256" key="1">
    <source>
        <dbReference type="ARBA" id="ARBA00022441"/>
    </source>
</evidence>
<sequence>MARRDSFGGYEEERFENKVDIKLQCSICLKVLKDPVQCPNEHYFCRSCIQKCLHENSETCPVCQHHLTEETLTKPPRILTELLQSLMIRCDHENRGCRELVKLEFLERHVNSCGYSPTRCTNAGCTMVMNRHEKERHEREQCQFRKIVCDECREQVIWKSSRVHPCFMRKEMDDLVRRLNVFQNDMRDVKDDVRDVKDDVREVKDEVKQVKLTQEEMAYLTKEATERYNLVTGRQKIFVCGGWDGKTVINSVESYSWPENSWTLEPAMKEARSSPSALVHGREIYVSGGIIGTKNTDSVESFNVDEEDLEWIKSPVKMPLKCHGHTMVCHENSAILTGGISNDDNVSDGIYEISLNPPHDTTLLTQMAEPRTRHSCEMIDNQVIVAGGMASKYVKDTKNTVYVYDLNNNECKTLPPLPFAISDMASVSYKGNVILIGGVNEKGQTLNSAVMYDVKTEKIKMLPCLNHRRVGSAAVITGNVIIVMGGYDHDTKTFLNSVECLDLSSNIWRELSPMKTNRGGATAVVSPLS</sequence>
<keyword evidence="5" id="KW-0862">Zinc</keyword>
<reference evidence="6" key="1">
    <citation type="submission" date="2020-04" db="EMBL/GenBank/DDBJ databases">
        <authorList>
            <person name="Alioto T."/>
            <person name="Alioto T."/>
            <person name="Gomez Garrido J."/>
        </authorList>
    </citation>
    <scope>NUCLEOTIDE SEQUENCE</scope>
    <source>
        <strain evidence="6">A484AB</strain>
    </source>
</reference>
<keyword evidence="1" id="KW-0880">Kelch repeat</keyword>
<dbReference type="GO" id="GO:0016874">
    <property type="term" value="F:ligase activity"/>
    <property type="evidence" value="ECO:0007669"/>
    <property type="project" value="UniProtKB-KW"/>
</dbReference>
<protein>
    <submittedName>
        <fullName evidence="6">E3 ubiquitin- ligase NRDP1</fullName>
    </submittedName>
</protein>
<dbReference type="InterPro" id="IPR006652">
    <property type="entry name" value="Kelch_1"/>
</dbReference>
<dbReference type="GO" id="GO:0016567">
    <property type="term" value="P:protein ubiquitination"/>
    <property type="evidence" value="ECO:0007669"/>
    <property type="project" value="InterPro"/>
</dbReference>
<evidence type="ECO:0000256" key="3">
    <source>
        <dbReference type="ARBA" id="ARBA00022737"/>
    </source>
</evidence>
<organism evidence="6 7">
    <name type="scientific">Paramuricea clavata</name>
    <name type="common">Red gorgonian</name>
    <name type="synonym">Violescent sea-whip</name>
    <dbReference type="NCBI Taxonomy" id="317549"/>
    <lineage>
        <taxon>Eukaryota</taxon>
        <taxon>Metazoa</taxon>
        <taxon>Cnidaria</taxon>
        <taxon>Anthozoa</taxon>
        <taxon>Octocorallia</taxon>
        <taxon>Malacalcyonacea</taxon>
        <taxon>Plexauridae</taxon>
        <taxon>Paramuricea</taxon>
    </lineage>
</organism>
<dbReference type="InterPro" id="IPR051746">
    <property type="entry name" value="Kelch_domain_containing_8"/>
</dbReference>
<dbReference type="GO" id="GO:0004842">
    <property type="term" value="F:ubiquitin-protein transferase activity"/>
    <property type="evidence" value="ECO:0007669"/>
    <property type="project" value="InterPro"/>
</dbReference>
<dbReference type="SUPFAM" id="SSF117281">
    <property type="entry name" value="Kelch motif"/>
    <property type="match status" value="2"/>
</dbReference>
<name>A0A7D9K9D9_PARCT</name>
<keyword evidence="6" id="KW-0436">Ligase</keyword>
<dbReference type="Gene3D" id="2.120.10.80">
    <property type="entry name" value="Kelch-type beta propeller"/>
    <property type="match status" value="2"/>
</dbReference>
<evidence type="ECO:0000256" key="4">
    <source>
        <dbReference type="ARBA" id="ARBA00022771"/>
    </source>
</evidence>
<proteinExistence type="predicted"/>